<gene>
    <name evidence="2" type="ORF">PT517_03220</name>
</gene>
<accession>A0AAW6VDM5</accession>
<dbReference type="Pfam" id="PF13795">
    <property type="entry name" value="HupE_UreJ_2"/>
    <property type="match status" value="1"/>
</dbReference>
<keyword evidence="1" id="KW-0812">Transmembrane</keyword>
<feature type="transmembrane region" description="Helical" evidence="1">
    <location>
        <begin position="38"/>
        <end position="62"/>
    </location>
</feature>
<dbReference type="Proteomes" id="UP001237501">
    <property type="component" value="Unassembled WGS sequence"/>
</dbReference>
<feature type="transmembrane region" description="Helical" evidence="1">
    <location>
        <begin position="124"/>
        <end position="144"/>
    </location>
</feature>
<keyword evidence="1" id="KW-0472">Membrane</keyword>
<reference evidence="2" key="1">
    <citation type="journal article" date="2023" name="Antibiotics">
        <title>Genomic Characterization of Antibiotic-Resistant Campylobacterales Isolated from Chilean Poultry Meat.</title>
        <authorList>
            <person name="Concha-Toloza M."/>
            <person name="Lopez-Cantillo M."/>
            <person name="Molina-Mora J.A."/>
            <person name="Collado L."/>
        </authorList>
    </citation>
    <scope>NUCLEOTIDE SEQUENCE</scope>
    <source>
        <strain evidence="2">FR1p153A2</strain>
    </source>
</reference>
<evidence type="ECO:0000313" key="3">
    <source>
        <dbReference type="Proteomes" id="UP001237501"/>
    </source>
</evidence>
<comment type="caution">
    <text evidence="2">The sequence shown here is derived from an EMBL/GenBank/DDBJ whole genome shotgun (WGS) entry which is preliminary data.</text>
</comment>
<organism evidence="2 3">
    <name type="scientific">Aliarcobacter butzleri</name>
    <dbReference type="NCBI Taxonomy" id="28197"/>
    <lineage>
        <taxon>Bacteria</taxon>
        <taxon>Pseudomonadati</taxon>
        <taxon>Campylobacterota</taxon>
        <taxon>Epsilonproteobacteria</taxon>
        <taxon>Campylobacterales</taxon>
        <taxon>Arcobacteraceae</taxon>
        <taxon>Aliarcobacter</taxon>
    </lineage>
</organism>
<evidence type="ECO:0000256" key="1">
    <source>
        <dbReference type="SAM" id="Phobius"/>
    </source>
</evidence>
<sequence length="259" mass="29299">MKIFFSFVAMLLFSGILYAHGISEADKQAMLDGGNLRYIWLGATHMLTGYDHLLFLFGVIFFLNNAKDVIKFVTIFTIGHSITLIIATFLGIKANYYLIDAVIAISVIYKGFDNIKGFENYVGIKAPNLMLMVLVFGLIHGFGLSTRLQQLPLGNGDLDMLLRIISFNIGVELGQILALIAMLIVLNILRKLDAYERLSKVANHALMLLGFMLLLMQLHGYIHVKNQEEFGFNADEHSHIHMKMEEEKQNKYKHDSLLN</sequence>
<feature type="transmembrane region" description="Helical" evidence="1">
    <location>
        <begin position="201"/>
        <end position="222"/>
    </location>
</feature>
<dbReference type="EMBL" id="JAQTJK010000002">
    <property type="protein sequence ID" value="MDK2040790.1"/>
    <property type="molecule type" value="Genomic_DNA"/>
</dbReference>
<protein>
    <submittedName>
        <fullName evidence="2">HupE/UreJ family protein</fullName>
    </submittedName>
</protein>
<evidence type="ECO:0000313" key="2">
    <source>
        <dbReference type="EMBL" id="MDK2040790.1"/>
    </source>
</evidence>
<keyword evidence="1" id="KW-1133">Transmembrane helix</keyword>
<proteinExistence type="predicted"/>
<dbReference type="AlphaFoldDB" id="A0AAW6VDM5"/>
<reference evidence="2" key="2">
    <citation type="submission" date="2023-02" db="EMBL/GenBank/DDBJ databases">
        <authorList>
            <person name="Concha-Toloza M."/>
            <person name="Lopez-Cantillo M."/>
            <person name="Molina-Mora J."/>
            <person name="Collado L."/>
        </authorList>
    </citation>
    <scope>NUCLEOTIDE SEQUENCE</scope>
    <source>
        <strain evidence="2">FR1p153A2</strain>
    </source>
</reference>
<name>A0AAW6VDM5_9BACT</name>
<feature type="transmembrane region" description="Helical" evidence="1">
    <location>
        <begin position="69"/>
        <end position="90"/>
    </location>
</feature>
<feature type="transmembrane region" description="Helical" evidence="1">
    <location>
        <begin position="164"/>
        <end position="189"/>
    </location>
</feature>
<dbReference type="RefSeq" id="WP_260898207.1">
    <property type="nucleotide sequence ID" value="NZ_JAQTJC010000001.1"/>
</dbReference>
<dbReference type="InterPro" id="IPR032809">
    <property type="entry name" value="Put_HupE_UreJ"/>
</dbReference>